<dbReference type="EMBL" id="JAHWDQ010000004">
    <property type="protein sequence ID" value="MBW2942188.1"/>
    <property type="molecule type" value="Genomic_DNA"/>
</dbReference>
<evidence type="ECO:0000313" key="3">
    <source>
        <dbReference type="EMBL" id="MBW2942188.1"/>
    </source>
</evidence>
<keyword evidence="2" id="KW-0560">Oxidoreductase</keyword>
<dbReference type="InterPro" id="IPR020904">
    <property type="entry name" value="Sc_DH/Rdtase_CS"/>
</dbReference>
<dbReference type="PANTHER" id="PTHR44196:SF1">
    <property type="entry name" value="DEHYDROGENASE_REDUCTASE SDR FAMILY MEMBER 7B"/>
    <property type="match status" value="1"/>
</dbReference>
<organism evidence="3 4">
    <name type="scientific">Zhongshania aquimaris</name>
    <dbReference type="NCBI Taxonomy" id="2857107"/>
    <lineage>
        <taxon>Bacteria</taxon>
        <taxon>Pseudomonadati</taxon>
        <taxon>Pseudomonadota</taxon>
        <taxon>Gammaproteobacteria</taxon>
        <taxon>Cellvibrionales</taxon>
        <taxon>Spongiibacteraceae</taxon>
        <taxon>Zhongshania</taxon>
    </lineage>
</organism>
<comment type="caution">
    <text evidence="3">The sequence shown here is derived from an EMBL/GenBank/DDBJ whole genome shotgun (WGS) entry which is preliminary data.</text>
</comment>
<evidence type="ECO:0000313" key="4">
    <source>
        <dbReference type="Proteomes" id="UP001166291"/>
    </source>
</evidence>
<keyword evidence="4" id="KW-1185">Reference proteome</keyword>
<dbReference type="PROSITE" id="PS00061">
    <property type="entry name" value="ADH_SHORT"/>
    <property type="match status" value="1"/>
</dbReference>
<dbReference type="RefSeq" id="WP_219044425.1">
    <property type="nucleotide sequence ID" value="NZ_JAHWDQ010000004.1"/>
</dbReference>
<evidence type="ECO:0000256" key="2">
    <source>
        <dbReference type="ARBA" id="ARBA00023002"/>
    </source>
</evidence>
<proteinExistence type="inferred from homology"/>
<accession>A0ABS6VW01</accession>
<evidence type="ECO:0000256" key="1">
    <source>
        <dbReference type="ARBA" id="ARBA00006484"/>
    </source>
</evidence>
<protein>
    <submittedName>
        <fullName evidence="3">SDR family NAD(P)-dependent oxidoreductase</fullName>
    </submittedName>
</protein>
<name>A0ABS6VW01_9GAMM</name>
<reference evidence="3" key="1">
    <citation type="submission" date="2021-07" db="EMBL/GenBank/DDBJ databases">
        <title>Zhongshania sp. CAU 1632 isolated from seawater.</title>
        <authorList>
            <person name="Kim W."/>
        </authorList>
    </citation>
    <scope>NUCLEOTIDE SEQUENCE</scope>
    <source>
        <strain evidence="3">CAU 1632</strain>
    </source>
</reference>
<comment type="similarity">
    <text evidence="1">Belongs to the short-chain dehydrogenases/reductases (SDR) family.</text>
</comment>
<dbReference type="InterPro" id="IPR002347">
    <property type="entry name" value="SDR_fam"/>
</dbReference>
<dbReference type="CDD" id="cd05233">
    <property type="entry name" value="SDR_c"/>
    <property type="match status" value="1"/>
</dbReference>
<dbReference type="Pfam" id="PF00106">
    <property type="entry name" value="adh_short"/>
    <property type="match status" value="1"/>
</dbReference>
<dbReference type="PANTHER" id="PTHR44196">
    <property type="entry name" value="DEHYDROGENASE/REDUCTASE SDR FAMILY MEMBER 7B"/>
    <property type="match status" value="1"/>
</dbReference>
<dbReference type="Proteomes" id="UP001166291">
    <property type="component" value="Unassembled WGS sequence"/>
</dbReference>
<sequence>MIFQGTTAVITGAASGIGRGIALEAASRDMNLVLADVDGAALSRLKADLDLSDSQVIFQEVDVTNLADLELLASKTSSKFGCCDFLFNNAGIMITGNFTEVTPANYSKVVGVNLLGAMHCLHAFLPQMLESRNYAHVVNTSSLGGLLSWKQMSSYAATKAAVVALTEAIHYEHEFDDGIGFSVLCPGTVQSNIVSSSLDNSGVGEEGSLLARQIQSNLNEFGMEPQSLAKIVFGAISERRYWIFPHPEFKPELNRRISALMQEITPDSSLSLFGVK</sequence>
<gene>
    <name evidence="3" type="ORF">KXJ70_15440</name>
</gene>